<organism evidence="1 2">
    <name type="scientific">Theobroma cacao</name>
    <name type="common">Cacao</name>
    <name type="synonym">Cocoa</name>
    <dbReference type="NCBI Taxonomy" id="3641"/>
    <lineage>
        <taxon>Eukaryota</taxon>
        <taxon>Viridiplantae</taxon>
        <taxon>Streptophyta</taxon>
        <taxon>Embryophyta</taxon>
        <taxon>Tracheophyta</taxon>
        <taxon>Spermatophyta</taxon>
        <taxon>Magnoliopsida</taxon>
        <taxon>eudicotyledons</taxon>
        <taxon>Gunneridae</taxon>
        <taxon>Pentapetalae</taxon>
        <taxon>rosids</taxon>
        <taxon>malvids</taxon>
        <taxon>Malvales</taxon>
        <taxon>Malvaceae</taxon>
        <taxon>Byttnerioideae</taxon>
        <taxon>Theobroma</taxon>
    </lineage>
</organism>
<keyword evidence="2" id="KW-1185">Reference proteome</keyword>
<dbReference type="Proteomes" id="UP000026915">
    <property type="component" value="Chromosome 9"/>
</dbReference>
<dbReference type="EMBL" id="CM001887">
    <property type="protein sequence ID" value="EOY32178.1"/>
    <property type="molecule type" value="Genomic_DNA"/>
</dbReference>
<dbReference type="AlphaFoldDB" id="A0A061GS32"/>
<evidence type="ECO:0000313" key="2">
    <source>
        <dbReference type="Proteomes" id="UP000026915"/>
    </source>
</evidence>
<evidence type="ECO:0000313" key="1">
    <source>
        <dbReference type="EMBL" id="EOY32178.1"/>
    </source>
</evidence>
<dbReference type="Gramene" id="EOY32178">
    <property type="protein sequence ID" value="EOY32178"/>
    <property type="gene ID" value="TCM_039766"/>
</dbReference>
<dbReference type="HOGENOM" id="CLU_1646751_0_0_1"/>
<name>A0A061GS32_THECC</name>
<reference evidence="1 2" key="1">
    <citation type="journal article" date="2013" name="Genome Biol.">
        <title>The genome sequence of the most widely cultivated cacao type and its use to identify candidate genes regulating pod color.</title>
        <authorList>
            <person name="Motamayor J.C."/>
            <person name="Mockaitis K."/>
            <person name="Schmutz J."/>
            <person name="Haiminen N."/>
            <person name="Iii D.L."/>
            <person name="Cornejo O."/>
            <person name="Findley S.D."/>
            <person name="Zheng P."/>
            <person name="Utro F."/>
            <person name="Royaert S."/>
            <person name="Saski C."/>
            <person name="Jenkins J."/>
            <person name="Podicheti R."/>
            <person name="Zhao M."/>
            <person name="Scheffler B.E."/>
            <person name="Stack J.C."/>
            <person name="Feltus F.A."/>
            <person name="Mustiga G.M."/>
            <person name="Amores F."/>
            <person name="Phillips W."/>
            <person name="Marelli J.P."/>
            <person name="May G.D."/>
            <person name="Shapiro H."/>
            <person name="Ma J."/>
            <person name="Bustamante C.D."/>
            <person name="Schnell R.J."/>
            <person name="Main D."/>
            <person name="Gilbert D."/>
            <person name="Parida L."/>
            <person name="Kuhn D.N."/>
        </authorList>
    </citation>
    <scope>NUCLEOTIDE SEQUENCE [LARGE SCALE GENOMIC DNA]</scope>
    <source>
        <strain evidence="2">cv. Matina 1-6</strain>
    </source>
</reference>
<accession>A0A061GS32</accession>
<dbReference type="InParanoid" id="A0A061GS32"/>
<proteinExistence type="predicted"/>
<protein>
    <submittedName>
        <fullName evidence="1">Uncharacterized protein</fullName>
    </submittedName>
</protein>
<gene>
    <name evidence="1" type="ORF">TCM_039766</name>
</gene>
<sequence>MALSHRDGQHMLESGSRGQNVIYDMAEGTGECSPLGGQRACQKGRENGHNRVISYEACSREKMEGHADYLPAQESASSKCLHNKELSYVPSIPSSSGTKFIEIEIHPRVRRRRHSDTEVSIDKILSLASDKAMDMGENDESSDEDAISVNFAASWERKRYY</sequence>